<dbReference type="NCBIfam" id="TIGR02217">
    <property type="entry name" value="chp_TIGR02217"/>
    <property type="match status" value="1"/>
</dbReference>
<gene>
    <name evidence="2" type="ordered locus">Bresu_1269</name>
</gene>
<proteinExistence type="predicted"/>
<accession>D9QF96</accession>
<evidence type="ECO:0000313" key="3">
    <source>
        <dbReference type="Proteomes" id="UP000002696"/>
    </source>
</evidence>
<dbReference type="Proteomes" id="UP000002696">
    <property type="component" value="Chromosome"/>
</dbReference>
<dbReference type="eggNOG" id="COG5448">
    <property type="taxonomic scope" value="Bacteria"/>
</dbReference>
<evidence type="ECO:0000313" key="2">
    <source>
        <dbReference type="EMBL" id="ADL00581.1"/>
    </source>
</evidence>
<reference evidence="3" key="1">
    <citation type="journal article" date="2011" name="J. Bacteriol.">
        <title>Genome sequences of eight morphologically diverse alphaproteobacteria.</title>
        <authorList>
            <consortium name="US DOE Joint Genome Institute"/>
            <person name="Brown P.J."/>
            <person name="Kysela D.T."/>
            <person name="Buechlein A."/>
            <person name="Hemmerich C."/>
            <person name="Brun Y.V."/>
        </authorList>
    </citation>
    <scope>NUCLEOTIDE SEQUENCE [LARGE SCALE GENOMIC DNA]</scope>
    <source>
        <strain evidence="3">ATCC 15264 / DSM 4735 / LMG 14903 / NBRC 16000 / CB 81</strain>
    </source>
</reference>
<dbReference type="AlphaFoldDB" id="D9QF96"/>
<sequence>MAFHEVRLPARLAFGSTGGVERRTAIVTLASGFERRNSPWAMGRRRYLIGANLRSLADMAELTAFFEARRGRLFGFRFRDFADFASCAPGGTPAATDQPLGTGDGVRTVFPLMKAYGDPGSGPGQAVERPIAKPVEGSVRLAVDGVEVSGGFSVDATTGLVTLDVAPGGGATVTAGFLFDTPVRFDADRLEMTLESFDAGRMAAVPLIEIRI</sequence>
<protein>
    <recommendedName>
        <fullName evidence="1">DUF2460 domain-containing protein</fullName>
    </recommendedName>
</protein>
<name>D9QF96_BRESC</name>
<dbReference type="STRING" id="633149.Bresu_1269"/>
<dbReference type="KEGG" id="bsb:Bresu_1269"/>
<evidence type="ECO:0000259" key="1">
    <source>
        <dbReference type="Pfam" id="PF09343"/>
    </source>
</evidence>
<dbReference type="RefSeq" id="WP_013268684.1">
    <property type="nucleotide sequence ID" value="NC_014375.1"/>
</dbReference>
<dbReference type="EMBL" id="CP002102">
    <property type="protein sequence ID" value="ADL00581.1"/>
    <property type="molecule type" value="Genomic_DNA"/>
</dbReference>
<dbReference type="InParanoid" id="D9QF96"/>
<dbReference type="HOGENOM" id="CLU_114534_0_0_5"/>
<organism evidence="2 3">
    <name type="scientific">Brevundimonas subvibrioides (strain ATCC 15264 / DSM 4735 / LMG 14903 / NBRC 16000 / CB 81)</name>
    <name type="common">Caulobacter subvibrioides</name>
    <dbReference type="NCBI Taxonomy" id="633149"/>
    <lineage>
        <taxon>Bacteria</taxon>
        <taxon>Pseudomonadati</taxon>
        <taxon>Pseudomonadota</taxon>
        <taxon>Alphaproteobacteria</taxon>
        <taxon>Caulobacterales</taxon>
        <taxon>Caulobacteraceae</taxon>
        <taxon>Brevundimonas</taxon>
    </lineage>
</organism>
<dbReference type="OrthoDB" id="1685145at2"/>
<keyword evidence="3" id="KW-1185">Reference proteome</keyword>
<dbReference type="InterPro" id="IPR011740">
    <property type="entry name" value="DUF2460"/>
</dbReference>
<feature type="domain" description="DUF2460" evidence="1">
    <location>
        <begin position="4"/>
        <end position="211"/>
    </location>
</feature>
<dbReference type="Pfam" id="PF09343">
    <property type="entry name" value="DUF2460"/>
    <property type="match status" value="1"/>
</dbReference>